<dbReference type="Pfam" id="PF26640">
    <property type="entry name" value="DUF8212"/>
    <property type="match status" value="1"/>
</dbReference>
<protein>
    <submittedName>
        <fullName evidence="3">Uncharacterized protein</fullName>
    </submittedName>
</protein>
<evidence type="ECO:0000313" key="3">
    <source>
        <dbReference type="EMBL" id="KAF2665546.1"/>
    </source>
</evidence>
<evidence type="ECO:0000259" key="2">
    <source>
        <dbReference type="Pfam" id="PF26640"/>
    </source>
</evidence>
<dbReference type="PANTHER" id="PTHR10622:SF12">
    <property type="entry name" value="HET DOMAIN-CONTAINING PROTEIN"/>
    <property type="match status" value="1"/>
</dbReference>
<proteinExistence type="predicted"/>
<evidence type="ECO:0000313" key="4">
    <source>
        <dbReference type="Proteomes" id="UP000799302"/>
    </source>
</evidence>
<gene>
    <name evidence="3" type="ORF">BT63DRAFT_363851</name>
</gene>
<dbReference type="PANTHER" id="PTHR10622">
    <property type="entry name" value="HET DOMAIN-CONTAINING PROTEIN"/>
    <property type="match status" value="1"/>
</dbReference>
<dbReference type="AlphaFoldDB" id="A0A6A6U1N6"/>
<evidence type="ECO:0000259" key="1">
    <source>
        <dbReference type="Pfam" id="PF06985"/>
    </source>
</evidence>
<organism evidence="3 4">
    <name type="scientific">Microthyrium microscopicum</name>
    <dbReference type="NCBI Taxonomy" id="703497"/>
    <lineage>
        <taxon>Eukaryota</taxon>
        <taxon>Fungi</taxon>
        <taxon>Dikarya</taxon>
        <taxon>Ascomycota</taxon>
        <taxon>Pezizomycotina</taxon>
        <taxon>Dothideomycetes</taxon>
        <taxon>Dothideomycetes incertae sedis</taxon>
        <taxon>Microthyriales</taxon>
        <taxon>Microthyriaceae</taxon>
        <taxon>Microthyrium</taxon>
    </lineage>
</organism>
<name>A0A6A6U1N6_9PEZI</name>
<dbReference type="OrthoDB" id="20872at2759"/>
<feature type="non-terminal residue" evidence="3">
    <location>
        <position position="249"/>
    </location>
</feature>
<dbReference type="Proteomes" id="UP000799302">
    <property type="component" value="Unassembled WGS sequence"/>
</dbReference>
<dbReference type="InterPro" id="IPR058525">
    <property type="entry name" value="DUF8212"/>
</dbReference>
<accession>A0A6A6U1N6</accession>
<keyword evidence="4" id="KW-1185">Reference proteome</keyword>
<dbReference type="InterPro" id="IPR010730">
    <property type="entry name" value="HET"/>
</dbReference>
<sequence length="249" mass="29195">MWLINTSTYRLEHFIDHTVVKYAILSHTWGDNELLFQDISGPDGAERARNNVKVRYTCEQAKKDGLHYAWIDTCSIDKRSSAELSEGINSMWNYYQAATCCYAFLVDVDTGKYDNSKFGRLRQRFEDSRWFKRCWTLQELIAPEEVIFFDNEWQRVGSRNGLCGIISKATQIDIQILNTPRQRLSYFSIAKRMSWASHRKATRLEDEAYSLLGIFGVNMPMLYGEGRKAFRRLQEEIIRYSTDLSIFAW</sequence>
<dbReference type="EMBL" id="MU004240">
    <property type="protein sequence ID" value="KAF2665546.1"/>
    <property type="molecule type" value="Genomic_DNA"/>
</dbReference>
<feature type="domain" description="DUF8212" evidence="2">
    <location>
        <begin position="228"/>
        <end position="249"/>
    </location>
</feature>
<reference evidence="3" key="1">
    <citation type="journal article" date="2020" name="Stud. Mycol.">
        <title>101 Dothideomycetes genomes: a test case for predicting lifestyles and emergence of pathogens.</title>
        <authorList>
            <person name="Haridas S."/>
            <person name="Albert R."/>
            <person name="Binder M."/>
            <person name="Bloem J."/>
            <person name="Labutti K."/>
            <person name="Salamov A."/>
            <person name="Andreopoulos B."/>
            <person name="Baker S."/>
            <person name="Barry K."/>
            <person name="Bills G."/>
            <person name="Bluhm B."/>
            <person name="Cannon C."/>
            <person name="Castanera R."/>
            <person name="Culley D."/>
            <person name="Daum C."/>
            <person name="Ezra D."/>
            <person name="Gonzalez J."/>
            <person name="Henrissat B."/>
            <person name="Kuo A."/>
            <person name="Liang C."/>
            <person name="Lipzen A."/>
            <person name="Lutzoni F."/>
            <person name="Magnuson J."/>
            <person name="Mondo S."/>
            <person name="Nolan M."/>
            <person name="Ohm R."/>
            <person name="Pangilinan J."/>
            <person name="Park H.-J."/>
            <person name="Ramirez L."/>
            <person name="Alfaro M."/>
            <person name="Sun H."/>
            <person name="Tritt A."/>
            <person name="Yoshinaga Y."/>
            <person name="Zwiers L.-H."/>
            <person name="Turgeon B."/>
            <person name="Goodwin S."/>
            <person name="Spatafora J."/>
            <person name="Crous P."/>
            <person name="Grigoriev I."/>
        </authorList>
    </citation>
    <scope>NUCLEOTIDE SEQUENCE</scope>
    <source>
        <strain evidence="3">CBS 115976</strain>
    </source>
</reference>
<dbReference type="Pfam" id="PF06985">
    <property type="entry name" value="HET"/>
    <property type="match status" value="1"/>
</dbReference>
<feature type="domain" description="Heterokaryon incompatibility" evidence="1">
    <location>
        <begin position="22"/>
        <end position="109"/>
    </location>
</feature>